<proteinExistence type="predicted"/>
<sequence>MAIDPNQRANEREAAEVLTPDGPIAFAGAAARWRGAAVPEPDIYADPTRLANLDLQLTRYQVLGNIWCLRRTSICPAAAFASPHGHK</sequence>
<accession>A0ABV4Q4L3</accession>
<dbReference type="RefSeq" id="WP_371947323.1">
    <property type="nucleotide sequence ID" value="NZ_JAXCEI010000001.1"/>
</dbReference>
<name>A0ABV4Q4L3_9ACTN</name>
<evidence type="ECO:0000313" key="1">
    <source>
        <dbReference type="EMBL" id="MFA1537998.1"/>
    </source>
</evidence>
<keyword evidence="2" id="KW-1185">Reference proteome</keyword>
<dbReference type="EMBL" id="JAXCEI010000001">
    <property type="protein sequence ID" value="MFA1537998.1"/>
    <property type="molecule type" value="Genomic_DNA"/>
</dbReference>
<comment type="caution">
    <text evidence="1">The sequence shown here is derived from an EMBL/GenBank/DDBJ whole genome shotgun (WGS) entry which is preliminary data.</text>
</comment>
<evidence type="ECO:0000313" key="2">
    <source>
        <dbReference type="Proteomes" id="UP001569963"/>
    </source>
</evidence>
<reference evidence="1 2" key="1">
    <citation type="submission" date="2023-11" db="EMBL/GenBank/DDBJ databases">
        <title>Actinomadura monticuli sp. nov., isolated from volcanic ash.</title>
        <authorList>
            <person name="Lee S.D."/>
            <person name="Yang H."/>
            <person name="Kim I.S."/>
        </authorList>
    </citation>
    <scope>NUCLEOTIDE SEQUENCE [LARGE SCALE GENOMIC DNA]</scope>
    <source>
        <strain evidence="1 2">DLS-62</strain>
    </source>
</reference>
<protein>
    <submittedName>
        <fullName evidence="1">Uncharacterized protein</fullName>
    </submittedName>
</protein>
<gene>
    <name evidence="1" type="ORF">SM611_03565</name>
</gene>
<dbReference type="Proteomes" id="UP001569963">
    <property type="component" value="Unassembled WGS sequence"/>
</dbReference>
<organism evidence="1 2">
    <name type="scientific">Actinomadura monticuli</name>
    <dbReference type="NCBI Taxonomy" id="3097367"/>
    <lineage>
        <taxon>Bacteria</taxon>
        <taxon>Bacillati</taxon>
        <taxon>Actinomycetota</taxon>
        <taxon>Actinomycetes</taxon>
        <taxon>Streptosporangiales</taxon>
        <taxon>Thermomonosporaceae</taxon>
        <taxon>Actinomadura</taxon>
    </lineage>
</organism>